<dbReference type="SMART" id="SM00382">
    <property type="entry name" value="AAA"/>
    <property type="match status" value="1"/>
</dbReference>
<dbReference type="Proteomes" id="UP000824105">
    <property type="component" value="Unassembled WGS sequence"/>
</dbReference>
<dbReference type="Gene3D" id="3.40.50.300">
    <property type="entry name" value="P-loop containing nucleotide triphosphate hydrolases"/>
    <property type="match status" value="1"/>
</dbReference>
<evidence type="ECO:0000313" key="5">
    <source>
        <dbReference type="EMBL" id="HIZ62563.1"/>
    </source>
</evidence>
<dbReference type="PROSITE" id="PS50893">
    <property type="entry name" value="ABC_TRANSPORTER_2"/>
    <property type="match status" value="1"/>
</dbReference>
<keyword evidence="3 5" id="KW-0067">ATP-binding</keyword>
<evidence type="ECO:0000313" key="6">
    <source>
        <dbReference type="Proteomes" id="UP000824105"/>
    </source>
</evidence>
<organism evidence="5 6">
    <name type="scientific">Candidatus Gemmiger avistercoris</name>
    <dbReference type="NCBI Taxonomy" id="2838606"/>
    <lineage>
        <taxon>Bacteria</taxon>
        <taxon>Bacillati</taxon>
        <taxon>Bacillota</taxon>
        <taxon>Clostridia</taxon>
        <taxon>Eubacteriales</taxon>
        <taxon>Gemmiger</taxon>
    </lineage>
</organism>
<dbReference type="InterPro" id="IPR050166">
    <property type="entry name" value="ABC_transporter_ATP-bind"/>
</dbReference>
<reference evidence="5" key="1">
    <citation type="journal article" date="2021" name="PeerJ">
        <title>Extensive microbial diversity within the chicken gut microbiome revealed by metagenomics and culture.</title>
        <authorList>
            <person name="Gilroy R."/>
            <person name="Ravi A."/>
            <person name="Getino M."/>
            <person name="Pursley I."/>
            <person name="Horton D.L."/>
            <person name="Alikhan N.F."/>
            <person name="Baker D."/>
            <person name="Gharbi K."/>
            <person name="Hall N."/>
            <person name="Watson M."/>
            <person name="Adriaenssens E.M."/>
            <person name="Foster-Nyarko E."/>
            <person name="Jarju S."/>
            <person name="Secka A."/>
            <person name="Antonio M."/>
            <person name="Oren A."/>
            <person name="Chaudhuri R.R."/>
            <person name="La Ragione R."/>
            <person name="Hildebrand F."/>
            <person name="Pallen M.J."/>
        </authorList>
    </citation>
    <scope>NUCLEOTIDE SEQUENCE</scope>
    <source>
        <strain evidence="5">CHK188-11489</strain>
    </source>
</reference>
<gene>
    <name evidence="5" type="ORF">H9724_07340</name>
</gene>
<dbReference type="PANTHER" id="PTHR42788">
    <property type="entry name" value="TAURINE IMPORT ATP-BINDING PROTEIN-RELATED"/>
    <property type="match status" value="1"/>
</dbReference>
<evidence type="ECO:0000256" key="3">
    <source>
        <dbReference type="ARBA" id="ARBA00022840"/>
    </source>
</evidence>
<dbReference type="InterPro" id="IPR003593">
    <property type="entry name" value="AAA+_ATPase"/>
</dbReference>
<dbReference type="InterPro" id="IPR017871">
    <property type="entry name" value="ABC_transporter-like_CS"/>
</dbReference>
<evidence type="ECO:0000256" key="1">
    <source>
        <dbReference type="ARBA" id="ARBA00022448"/>
    </source>
</evidence>
<dbReference type="PROSITE" id="PS00211">
    <property type="entry name" value="ABC_TRANSPORTER_1"/>
    <property type="match status" value="1"/>
</dbReference>
<evidence type="ECO:0000256" key="2">
    <source>
        <dbReference type="ARBA" id="ARBA00022741"/>
    </source>
</evidence>
<accession>A0A9D2FJU7</accession>
<feature type="domain" description="ABC transporter" evidence="4">
    <location>
        <begin position="10"/>
        <end position="243"/>
    </location>
</feature>
<dbReference type="PANTHER" id="PTHR42788:SF13">
    <property type="entry name" value="ALIPHATIC SULFONATES IMPORT ATP-BINDING PROTEIN SSUB"/>
    <property type="match status" value="1"/>
</dbReference>
<dbReference type="CDD" id="cd03293">
    <property type="entry name" value="ABC_NrtD_SsuB_transporters"/>
    <property type="match status" value="1"/>
</dbReference>
<dbReference type="SUPFAM" id="SSF52540">
    <property type="entry name" value="P-loop containing nucleoside triphosphate hydrolases"/>
    <property type="match status" value="1"/>
</dbReference>
<reference evidence="5" key="2">
    <citation type="submission" date="2021-04" db="EMBL/GenBank/DDBJ databases">
        <authorList>
            <person name="Gilroy R."/>
        </authorList>
    </citation>
    <scope>NUCLEOTIDE SEQUENCE</scope>
    <source>
        <strain evidence="5">CHK188-11489</strain>
    </source>
</reference>
<dbReference type="InterPro" id="IPR027417">
    <property type="entry name" value="P-loop_NTPase"/>
</dbReference>
<protein>
    <submittedName>
        <fullName evidence="5">ABC transporter ATP-binding protein</fullName>
    </submittedName>
</protein>
<dbReference type="GO" id="GO:0016887">
    <property type="term" value="F:ATP hydrolysis activity"/>
    <property type="evidence" value="ECO:0007669"/>
    <property type="project" value="InterPro"/>
</dbReference>
<evidence type="ECO:0000259" key="4">
    <source>
        <dbReference type="PROSITE" id="PS50893"/>
    </source>
</evidence>
<keyword evidence="1" id="KW-0813">Transport</keyword>
<proteinExistence type="predicted"/>
<dbReference type="AlphaFoldDB" id="A0A9D2FJU7"/>
<dbReference type="InterPro" id="IPR003439">
    <property type="entry name" value="ABC_transporter-like_ATP-bd"/>
</dbReference>
<dbReference type="Pfam" id="PF00005">
    <property type="entry name" value="ABC_tran"/>
    <property type="match status" value="1"/>
</dbReference>
<sequence length="263" mass="29743">MAGEARSVKVKIDNVKMVFNTRKGEMTALNGVNLDIHENEFITVVGPSGCGKSTLLNIIAGLLTPSSGEVLVNGQKVEGVGRERGVVFQQYALFPWLTVKKNVCFALEMRGIKGEEAEEQAMKYLQMVDLEKFADHYPKELSGGMKQRVAIARAYAAEPEILLMDEPFGALDAQTRAQLQTDLLNTWEKKQKTCFFITHDVEEAIILGQRCVIMSARPGRIKKIIDIDIPYPRTQETRMSPRFNELKNEIWGEVYKEYLEVRK</sequence>
<comment type="caution">
    <text evidence="5">The sequence shown here is derived from an EMBL/GenBank/DDBJ whole genome shotgun (WGS) entry which is preliminary data.</text>
</comment>
<dbReference type="EMBL" id="DXBF01000061">
    <property type="protein sequence ID" value="HIZ62563.1"/>
    <property type="molecule type" value="Genomic_DNA"/>
</dbReference>
<name>A0A9D2FJU7_9FIRM</name>
<dbReference type="GO" id="GO:0005524">
    <property type="term" value="F:ATP binding"/>
    <property type="evidence" value="ECO:0007669"/>
    <property type="project" value="UniProtKB-KW"/>
</dbReference>
<keyword evidence="2" id="KW-0547">Nucleotide-binding</keyword>